<comment type="caution">
    <text evidence="1">The sequence shown here is derived from an EMBL/GenBank/DDBJ whole genome shotgun (WGS) entry which is preliminary data.</text>
</comment>
<dbReference type="OrthoDB" id="7064118at2"/>
<dbReference type="Proteomes" id="UP000028007">
    <property type="component" value="Unassembled WGS sequence"/>
</dbReference>
<evidence type="ECO:0008006" key="3">
    <source>
        <dbReference type="Google" id="ProtNLM"/>
    </source>
</evidence>
<dbReference type="AlphaFoldDB" id="A0A081PHZ1"/>
<dbReference type="GO" id="GO:0003677">
    <property type="term" value="F:DNA binding"/>
    <property type="evidence" value="ECO:0007669"/>
    <property type="project" value="InterPro"/>
</dbReference>
<organism evidence="1 2">
    <name type="scientific">Pedobacter antarcticus 4BY</name>
    <dbReference type="NCBI Taxonomy" id="1358423"/>
    <lineage>
        <taxon>Bacteria</taxon>
        <taxon>Pseudomonadati</taxon>
        <taxon>Bacteroidota</taxon>
        <taxon>Sphingobacteriia</taxon>
        <taxon>Sphingobacteriales</taxon>
        <taxon>Sphingobacteriaceae</taxon>
        <taxon>Pedobacter</taxon>
    </lineage>
</organism>
<dbReference type="EMBL" id="JNFF01000046">
    <property type="protein sequence ID" value="KEQ30314.1"/>
    <property type="molecule type" value="Genomic_DNA"/>
</dbReference>
<proteinExistence type="predicted"/>
<sequence length="210" mass="23567">METQAVITGDIINFTKLSPIKRKQLVESTEILIKNWTKKKSNAEMFRGDSYQVLFDDPTKAIIKSIQLICWFKTNSDPTAHISISSRISIGIGAISYQGKNVLSSDGEAFHLSGRNFDKMKEHEYLTIHTNDQEKNKGIEIILNFMNKYIGSWTTGQAEVILMLLDGHTQQEIAAALSLSQPSVNSRLKSAGWKEFEPAINYIGNLATQK</sequence>
<name>A0A081PHZ1_9SPHI</name>
<evidence type="ECO:0000313" key="2">
    <source>
        <dbReference type="Proteomes" id="UP000028007"/>
    </source>
</evidence>
<reference evidence="1 2" key="1">
    <citation type="journal article" date="1992" name="Int. J. Syst. Bacteriol.">
        <title>Sphingobacterium antarcticus sp. nov. a Psychrotrophic Bacterium from the Soils of Schirmacher Oasis, Antarctica.</title>
        <authorList>
            <person name="Shivaji S."/>
            <person name="Ray M.K."/>
            <person name="Rao N.S."/>
            <person name="Saiserr L."/>
            <person name="Jagannadham M.V."/>
            <person name="Kumar G.S."/>
            <person name="Reddy G."/>
            <person name="Bhargava P.M."/>
        </authorList>
    </citation>
    <scope>NUCLEOTIDE SEQUENCE [LARGE SCALE GENOMIC DNA]</scope>
    <source>
        <strain evidence="1 2">4BY</strain>
    </source>
</reference>
<dbReference type="RefSeq" id="WP_037440120.1">
    <property type="nucleotide sequence ID" value="NZ_JNFF01000046.1"/>
</dbReference>
<evidence type="ECO:0000313" key="1">
    <source>
        <dbReference type="EMBL" id="KEQ30314.1"/>
    </source>
</evidence>
<accession>A0A081PHZ1</accession>
<dbReference type="InterPro" id="IPR016032">
    <property type="entry name" value="Sig_transdc_resp-reg_C-effctor"/>
</dbReference>
<protein>
    <recommendedName>
        <fullName evidence="3">SatD family (SatD)</fullName>
    </recommendedName>
</protein>
<dbReference type="SUPFAM" id="SSF46894">
    <property type="entry name" value="C-terminal effector domain of the bipartite response regulators"/>
    <property type="match status" value="1"/>
</dbReference>
<dbReference type="eggNOG" id="COG1595">
    <property type="taxonomic scope" value="Bacteria"/>
</dbReference>
<keyword evidence="2" id="KW-1185">Reference proteome</keyword>
<gene>
    <name evidence="1" type="ORF">N180_10200</name>
</gene>
<dbReference type="GO" id="GO:0006355">
    <property type="term" value="P:regulation of DNA-templated transcription"/>
    <property type="evidence" value="ECO:0007669"/>
    <property type="project" value="InterPro"/>
</dbReference>